<evidence type="ECO:0008006" key="3">
    <source>
        <dbReference type="Google" id="ProtNLM"/>
    </source>
</evidence>
<organism evidence="1 2">
    <name type="scientific">Devosia enhydra</name>
    <dbReference type="NCBI Taxonomy" id="665118"/>
    <lineage>
        <taxon>Bacteria</taxon>
        <taxon>Pseudomonadati</taxon>
        <taxon>Pseudomonadota</taxon>
        <taxon>Alphaproteobacteria</taxon>
        <taxon>Hyphomicrobiales</taxon>
        <taxon>Devosiaceae</taxon>
        <taxon>Devosia</taxon>
    </lineage>
</organism>
<evidence type="ECO:0000313" key="2">
    <source>
        <dbReference type="Proteomes" id="UP000183447"/>
    </source>
</evidence>
<dbReference type="OrthoDB" id="8001694at2"/>
<dbReference type="Pfam" id="PF13747">
    <property type="entry name" value="DUF4164"/>
    <property type="match status" value="1"/>
</dbReference>
<dbReference type="InterPro" id="IPR025310">
    <property type="entry name" value="DUF4164"/>
</dbReference>
<dbReference type="AlphaFoldDB" id="A0A1K2HX95"/>
<gene>
    <name evidence="1" type="ORF">SAMN02983003_1750</name>
</gene>
<keyword evidence="2" id="KW-1185">Reference proteome</keyword>
<dbReference type="EMBL" id="FPKU01000001">
    <property type="protein sequence ID" value="SFZ83616.1"/>
    <property type="molecule type" value="Genomic_DNA"/>
</dbReference>
<protein>
    <recommendedName>
        <fullName evidence="3">DUF4164 family protein</fullName>
    </recommendedName>
</protein>
<dbReference type="Proteomes" id="UP000183447">
    <property type="component" value="Unassembled WGS sequence"/>
</dbReference>
<proteinExistence type="predicted"/>
<dbReference type="RefSeq" id="WP_072340993.1">
    <property type="nucleotide sequence ID" value="NZ_FPKU01000001.1"/>
</dbReference>
<dbReference type="STRING" id="665118.SAMN02983003_1750"/>
<reference evidence="1 2" key="1">
    <citation type="submission" date="2016-11" db="EMBL/GenBank/DDBJ databases">
        <authorList>
            <person name="Jaros S."/>
            <person name="Januszkiewicz K."/>
            <person name="Wedrychowicz H."/>
        </authorList>
    </citation>
    <scope>NUCLEOTIDE SEQUENCE [LARGE SCALE GENOMIC DNA]</scope>
    <source>
        <strain evidence="1 2">ATCC 23634</strain>
    </source>
</reference>
<evidence type="ECO:0000313" key="1">
    <source>
        <dbReference type="EMBL" id="SFZ83616.1"/>
    </source>
</evidence>
<accession>A0A1K2HX95</accession>
<sequence length="93" mass="10564">MSENREEEGFESASARLDRAFARLEASVRSLNGRMRTHARIEADTQKLVAERARFASELDKANARMRRLDEGAEDVSRRLVAAMEDVRAVLSR</sequence>
<name>A0A1K2HX95_9HYPH</name>